<dbReference type="EMBL" id="JAGIZA010000022">
    <property type="protein sequence ID" value="MBP0495880.1"/>
    <property type="molecule type" value="Genomic_DNA"/>
</dbReference>
<dbReference type="InterPro" id="IPR051010">
    <property type="entry name" value="BCAA_transport"/>
</dbReference>
<accession>A0A940S8G0</accession>
<dbReference type="Proteomes" id="UP000677537">
    <property type="component" value="Unassembled WGS sequence"/>
</dbReference>
<gene>
    <name evidence="6" type="ORF">J5Y10_24055</name>
</gene>
<evidence type="ECO:0000259" key="5">
    <source>
        <dbReference type="Pfam" id="PF13458"/>
    </source>
</evidence>
<evidence type="ECO:0000313" key="7">
    <source>
        <dbReference type="Proteomes" id="UP000677537"/>
    </source>
</evidence>
<dbReference type="GO" id="GO:0006865">
    <property type="term" value="P:amino acid transport"/>
    <property type="evidence" value="ECO:0007669"/>
    <property type="project" value="UniProtKB-KW"/>
</dbReference>
<name>A0A940S8G0_9PROT</name>
<reference evidence="6" key="1">
    <citation type="submission" date="2021-03" db="EMBL/GenBank/DDBJ databases">
        <authorList>
            <person name="So Y."/>
        </authorList>
    </citation>
    <scope>NUCLEOTIDE SEQUENCE</scope>
    <source>
        <strain evidence="6">SG15</strain>
    </source>
</reference>
<evidence type="ECO:0000256" key="3">
    <source>
        <dbReference type="ARBA" id="ARBA00022729"/>
    </source>
</evidence>
<keyword evidence="2" id="KW-0813">Transport</keyword>
<organism evidence="6 7">
    <name type="scientific">Roseomonas indoligenes</name>
    <dbReference type="NCBI Taxonomy" id="2820811"/>
    <lineage>
        <taxon>Bacteria</taxon>
        <taxon>Pseudomonadati</taxon>
        <taxon>Pseudomonadota</taxon>
        <taxon>Alphaproteobacteria</taxon>
        <taxon>Acetobacterales</taxon>
        <taxon>Roseomonadaceae</taxon>
        <taxon>Roseomonas</taxon>
    </lineage>
</organism>
<dbReference type="RefSeq" id="WP_209376671.1">
    <property type="nucleotide sequence ID" value="NZ_JAGIZA010000022.1"/>
</dbReference>
<dbReference type="AlphaFoldDB" id="A0A940S8G0"/>
<dbReference type="Gene3D" id="3.40.50.2300">
    <property type="match status" value="2"/>
</dbReference>
<evidence type="ECO:0000256" key="1">
    <source>
        <dbReference type="ARBA" id="ARBA00010062"/>
    </source>
</evidence>
<keyword evidence="7" id="KW-1185">Reference proteome</keyword>
<dbReference type="SUPFAM" id="SSF53822">
    <property type="entry name" value="Periplasmic binding protein-like I"/>
    <property type="match status" value="1"/>
</dbReference>
<dbReference type="InterPro" id="IPR028082">
    <property type="entry name" value="Peripla_BP_I"/>
</dbReference>
<evidence type="ECO:0000256" key="4">
    <source>
        <dbReference type="ARBA" id="ARBA00022970"/>
    </source>
</evidence>
<evidence type="ECO:0000313" key="6">
    <source>
        <dbReference type="EMBL" id="MBP0495880.1"/>
    </source>
</evidence>
<proteinExistence type="inferred from homology"/>
<dbReference type="InterPro" id="IPR028081">
    <property type="entry name" value="Leu-bd"/>
</dbReference>
<dbReference type="CDD" id="cd06330">
    <property type="entry name" value="PBP1_As_SBP-like"/>
    <property type="match status" value="1"/>
</dbReference>
<dbReference type="Pfam" id="PF13458">
    <property type="entry name" value="Peripla_BP_6"/>
    <property type="match status" value="1"/>
</dbReference>
<comment type="caution">
    <text evidence="6">The sequence shown here is derived from an EMBL/GenBank/DDBJ whole genome shotgun (WGS) entry which is preliminary data.</text>
</comment>
<dbReference type="PANTHER" id="PTHR30483:SF37">
    <property type="entry name" value="ABC TRANSPORTER SUBSTRATE-BINDING PROTEIN"/>
    <property type="match status" value="1"/>
</dbReference>
<dbReference type="PRINTS" id="PR00337">
    <property type="entry name" value="LEUILEVALBP"/>
</dbReference>
<sequence>MPVSRRLILGASGSLALPGLLRAQGTAPVRIGEINSYTSNPAFTLPYRNAMQMAVEQVNAKGGVLGRQLELITRDDAGRPQDAVRLAGELVNDQKVDVLAGAYLSNVGLALGEYAAQNKKLYVGGEPLTDSMVWEKGNRYTFRLRPSTYMQAAILAEEAAKLPAKRWATVSPNYEFGQSGVKWFKQLLTARRPDVTFVGEQWPALGRVDAGATVQALEAMKPDGIFNVLFGPDLTNFVRQGNTRGLFEKRNVVSLLTGEPEYLDPLGDEAPEGWIVTGYPGEAIEAPAHKAYAADYRRRFNAKPMCGSLVGYALINSIAAGVAKAGSTETEKLVDGFRGARFDTPVGNCEYRAVDHQGTLGVFVGKTALRGNAGVMTDWRYIDGKDLLPGDDFVRGLRPASAN</sequence>
<feature type="domain" description="Leucine-binding protein" evidence="5">
    <location>
        <begin position="28"/>
        <end position="366"/>
    </location>
</feature>
<comment type="similarity">
    <text evidence="1">Belongs to the leucine-binding protein family.</text>
</comment>
<protein>
    <submittedName>
        <fullName evidence="6">ABC transporter substrate-binding protein</fullName>
    </submittedName>
</protein>
<evidence type="ECO:0000256" key="2">
    <source>
        <dbReference type="ARBA" id="ARBA00022448"/>
    </source>
</evidence>
<keyword evidence="3" id="KW-0732">Signal</keyword>
<dbReference type="InterPro" id="IPR000709">
    <property type="entry name" value="Leu_Ile_Val-bd"/>
</dbReference>
<dbReference type="PANTHER" id="PTHR30483">
    <property type="entry name" value="LEUCINE-SPECIFIC-BINDING PROTEIN"/>
    <property type="match status" value="1"/>
</dbReference>
<keyword evidence="4" id="KW-0029">Amino-acid transport</keyword>